<gene>
    <name evidence="2" type="ORF">IMSHALPRED_004894</name>
</gene>
<evidence type="ECO:0000256" key="1">
    <source>
        <dbReference type="SAM" id="MobiDB-lite"/>
    </source>
</evidence>
<organism evidence="2 3">
    <name type="scientific">Imshaugia aleurites</name>
    <dbReference type="NCBI Taxonomy" id="172621"/>
    <lineage>
        <taxon>Eukaryota</taxon>
        <taxon>Fungi</taxon>
        <taxon>Dikarya</taxon>
        <taxon>Ascomycota</taxon>
        <taxon>Pezizomycotina</taxon>
        <taxon>Lecanoromycetes</taxon>
        <taxon>OSLEUM clade</taxon>
        <taxon>Lecanoromycetidae</taxon>
        <taxon>Lecanorales</taxon>
        <taxon>Lecanorineae</taxon>
        <taxon>Parmeliaceae</taxon>
        <taxon>Imshaugia</taxon>
    </lineage>
</organism>
<evidence type="ECO:0000313" key="2">
    <source>
        <dbReference type="EMBL" id="CAF9920434.1"/>
    </source>
</evidence>
<feature type="region of interest" description="Disordered" evidence="1">
    <location>
        <begin position="231"/>
        <end position="276"/>
    </location>
</feature>
<dbReference type="EMBL" id="CAJPDT010000025">
    <property type="protein sequence ID" value="CAF9920434.1"/>
    <property type="molecule type" value="Genomic_DNA"/>
</dbReference>
<keyword evidence="3" id="KW-1185">Reference proteome</keyword>
<sequence length="276" mass="31420">MDIPYFMKDWHSVLSMVILARGPNLHGLCFDSSYTPYEESPTSLAMYYSRAFAVWLRGLIDLKVNLEDFIDQELKLNPKVHAGWEKETLLDLFAHGDRPDLEAPRGMYTCSDCVGIIRPVGVQPYWRYLPKMIKERKYPDDLGLTDSEVGKRENADFGTIEEIASSPSDLTPEPDTTGKDPLADIDEFPSESKSEEDTSGDPAIIPVRSGCPYSKHEVVCMDCWLHYERTGTRRSRRTQKSVSQDLDTDEDLSENEYSPSRDDSSEDEFSPFLIHS</sequence>
<dbReference type="AlphaFoldDB" id="A0A8H3F9G0"/>
<protein>
    <submittedName>
        <fullName evidence="2">Uncharacterized protein</fullName>
    </submittedName>
</protein>
<comment type="caution">
    <text evidence="2">The sequence shown here is derived from an EMBL/GenBank/DDBJ whole genome shotgun (WGS) entry which is preliminary data.</text>
</comment>
<reference evidence="2" key="1">
    <citation type="submission" date="2021-03" db="EMBL/GenBank/DDBJ databases">
        <authorList>
            <person name="Tagirdzhanova G."/>
        </authorList>
    </citation>
    <scope>NUCLEOTIDE SEQUENCE</scope>
</reference>
<dbReference type="Proteomes" id="UP000664534">
    <property type="component" value="Unassembled WGS sequence"/>
</dbReference>
<name>A0A8H3F9G0_9LECA</name>
<accession>A0A8H3F9G0</accession>
<dbReference type="OrthoDB" id="3200163at2759"/>
<evidence type="ECO:0000313" key="3">
    <source>
        <dbReference type="Proteomes" id="UP000664534"/>
    </source>
</evidence>
<proteinExistence type="predicted"/>
<feature type="region of interest" description="Disordered" evidence="1">
    <location>
        <begin position="143"/>
        <end position="207"/>
    </location>
</feature>